<dbReference type="InterPro" id="IPR000176">
    <property type="entry name" value="mRNA_MeTrfase-like"/>
</dbReference>
<dbReference type="GO" id="GO:0044423">
    <property type="term" value="C:virion component"/>
    <property type="evidence" value="ECO:0007669"/>
    <property type="project" value="UniProtKB-KW"/>
</dbReference>
<dbReference type="EC" id="2.1.1.57" evidence="2"/>
<dbReference type="PROSITE" id="PS51612">
    <property type="entry name" value="SAM_MT_2O_PK"/>
    <property type="match status" value="1"/>
</dbReference>
<comment type="function">
    <text evidence="7">Displays methyltransferase, positive regulation of the poly(A) polymerase and transcription elongation activities. Involved in the modification of both mRNA ends and in intermediate and late gene positive transcription elongation. At the mRNAs 5' end, methylates the ribose 2' OH group of the first transcribed nucleotide, thereby producing a 2'-O-methylpurine cap. At the 3' end, functions as a processivity factor which stimulates the activity of the viral poly(A) polymerase OPG063 that creates mRNA's poly(A) tail. In the presence of OPG102, OPG063 does not dissociate from the RNA allowing tail elongation to around 250 adenylates.</text>
</comment>
<dbReference type="InterPro" id="IPR025804">
    <property type="entry name" value="Pox/kineto_cap_MeTfrase"/>
</dbReference>
<protein>
    <recommendedName>
        <fullName evidence="3">Cap-specific mRNA (nucleoside-2'-O-)-methyltransferase</fullName>
        <ecNumber evidence="2">2.1.1.57</ecNumber>
    </recommendedName>
</protein>
<comment type="subunit">
    <text evidence="8">Interacts with poly(A) polymerase catalytic subunit OPG063. Interacts with OPG109 and OPG123; these interactions might help linking transcription to capping and polyadenylation.</text>
</comment>
<dbReference type="GO" id="GO:0003746">
    <property type="term" value="F:translation elongation factor activity"/>
    <property type="evidence" value="ECO:0007669"/>
    <property type="project" value="UniProtKB-KW"/>
</dbReference>
<evidence type="ECO:0000256" key="6">
    <source>
        <dbReference type="ARBA" id="ARBA00022917"/>
    </source>
</evidence>
<dbReference type="GO" id="GO:0006370">
    <property type="term" value="P:7-methylguanosine mRNA capping"/>
    <property type="evidence" value="ECO:0007669"/>
    <property type="project" value="InterPro"/>
</dbReference>
<dbReference type="EMBL" id="MN740594">
    <property type="protein sequence ID" value="QHS78149.1"/>
    <property type="molecule type" value="Genomic_DNA"/>
</dbReference>
<dbReference type="AlphaFoldDB" id="A0A6C0AEH3"/>
<evidence type="ECO:0000256" key="5">
    <source>
        <dbReference type="ARBA" id="ARBA00022844"/>
    </source>
</evidence>
<evidence type="ECO:0000256" key="3">
    <source>
        <dbReference type="ARBA" id="ARBA00015701"/>
    </source>
</evidence>
<evidence type="ECO:0000256" key="4">
    <source>
        <dbReference type="ARBA" id="ARBA00022768"/>
    </source>
</evidence>
<evidence type="ECO:0000256" key="1">
    <source>
        <dbReference type="ARBA" id="ARBA00004328"/>
    </source>
</evidence>
<dbReference type="CDD" id="cd20760">
    <property type="entry name" value="capping_2-OMTase_Mimiviridae"/>
    <property type="match status" value="1"/>
</dbReference>
<evidence type="ECO:0000256" key="2">
    <source>
        <dbReference type="ARBA" id="ARBA00011923"/>
    </source>
</evidence>
<comment type="subcellular location">
    <subcellularLocation>
        <location evidence="1">Virion</location>
    </subcellularLocation>
</comment>
<evidence type="ECO:0000256" key="7">
    <source>
        <dbReference type="ARBA" id="ARBA00034661"/>
    </source>
</evidence>
<sequence>MILGGVSNNKTNLVESLNTRLNSKAIFELETLDQKPYKDFIKDQNLTLGDNDPQMAYRKNLPEKKSIAFGQLKLLMSEIQFLNNYWDATIHPKPIVLYIGAAPGTHIALLSKMYPSITFHLYDKPVKPIVFDEVLKNKEKIVIHEKYFEDTDLKEWKNGKDWNNIFLISDIRNLSYNKENNAQKSEKEALEDMEIQANWVKDLNPVQSLLKFRLPYNYEWVKTKQYDYLDGLVYLQQWAPKNSTECRLVPNKPYSNRSWDFVEYEKRMAYHNNVTRIEDKFINILTEDMKPISIKLGLTNDYDSMATVFIITEYLMKFGIESDEEITLEVLSFIMKEVNMERNDVFRLRNGEKFKDEE</sequence>
<keyword evidence="4" id="KW-0251">Elongation factor</keyword>
<proteinExistence type="predicted"/>
<dbReference type="GO" id="GO:0004483">
    <property type="term" value="F:methyltransferase cap1 activity"/>
    <property type="evidence" value="ECO:0007669"/>
    <property type="project" value="UniProtKB-EC"/>
</dbReference>
<keyword evidence="6" id="KW-0648">Protein biosynthesis</keyword>
<evidence type="ECO:0000313" key="9">
    <source>
        <dbReference type="EMBL" id="QHS78149.1"/>
    </source>
</evidence>
<evidence type="ECO:0000256" key="8">
    <source>
        <dbReference type="ARBA" id="ARBA00046511"/>
    </source>
</evidence>
<name>A0A6C0AEH3_9ZZZZ</name>
<dbReference type="SUPFAM" id="SSF53335">
    <property type="entry name" value="S-adenosyl-L-methionine-dependent methyltransferases"/>
    <property type="match status" value="1"/>
</dbReference>
<dbReference type="Pfam" id="PF01358">
    <property type="entry name" value="PARP_regulatory"/>
    <property type="match status" value="1"/>
</dbReference>
<organism evidence="9">
    <name type="scientific">viral metagenome</name>
    <dbReference type="NCBI Taxonomy" id="1070528"/>
    <lineage>
        <taxon>unclassified sequences</taxon>
        <taxon>metagenomes</taxon>
        <taxon>organismal metagenomes</taxon>
    </lineage>
</organism>
<dbReference type="Gene3D" id="3.40.50.150">
    <property type="entry name" value="Vaccinia Virus protein VP39"/>
    <property type="match status" value="1"/>
</dbReference>
<reference evidence="9" key="1">
    <citation type="journal article" date="2020" name="Nature">
        <title>Giant virus diversity and host interactions through global metagenomics.</title>
        <authorList>
            <person name="Schulz F."/>
            <person name="Roux S."/>
            <person name="Paez-Espino D."/>
            <person name="Jungbluth S."/>
            <person name="Walsh D.A."/>
            <person name="Denef V.J."/>
            <person name="McMahon K.D."/>
            <person name="Konstantinidis K.T."/>
            <person name="Eloe-Fadrosh E.A."/>
            <person name="Kyrpides N.C."/>
            <person name="Woyke T."/>
        </authorList>
    </citation>
    <scope>NUCLEOTIDE SEQUENCE</scope>
    <source>
        <strain evidence="9">GVMAG-S-1021933-23</strain>
    </source>
</reference>
<accession>A0A6C0AEH3</accession>
<keyword evidence="5" id="KW-0946">Virion</keyword>
<dbReference type="InterPro" id="IPR029063">
    <property type="entry name" value="SAM-dependent_MTases_sf"/>
</dbReference>